<dbReference type="PROSITE" id="PS50113">
    <property type="entry name" value="PAC"/>
    <property type="match status" value="1"/>
</dbReference>
<dbReference type="Pfam" id="PF08447">
    <property type="entry name" value="PAS_3"/>
    <property type="match status" value="1"/>
</dbReference>
<evidence type="ECO:0000256" key="1">
    <source>
        <dbReference type="ARBA" id="ARBA00000085"/>
    </source>
</evidence>
<dbReference type="PROSITE" id="PS50109">
    <property type="entry name" value="HIS_KIN"/>
    <property type="match status" value="1"/>
</dbReference>
<comment type="function">
    <text evidence="8">May play the central regulatory role in sporulation. It may be an element of the effector pathway responsible for the activation of sporulation genes in response to nutritional stress. Spo0A may act in concert with spo0H (a sigma factor) to control the expression of some genes that are critical to the sporulation process.</text>
</comment>
<evidence type="ECO:0000313" key="17">
    <source>
        <dbReference type="EMBL" id="VYT03143.1"/>
    </source>
</evidence>
<dbReference type="InterPro" id="IPR000700">
    <property type="entry name" value="PAS-assoc_C"/>
</dbReference>
<reference evidence="17" key="1">
    <citation type="submission" date="2019-11" db="EMBL/GenBank/DDBJ databases">
        <authorList>
            <person name="Feng L."/>
        </authorList>
    </citation>
    <scope>NUCLEOTIDE SEQUENCE</scope>
    <source>
        <strain evidence="17">CbolteaeLFYP116</strain>
    </source>
</reference>
<keyword evidence="5 17" id="KW-0808">Transferase</keyword>
<dbReference type="SUPFAM" id="SSF141868">
    <property type="entry name" value="EAL domain-like"/>
    <property type="match status" value="1"/>
</dbReference>
<dbReference type="GO" id="GO:0000155">
    <property type="term" value="F:phosphorelay sensor kinase activity"/>
    <property type="evidence" value="ECO:0007669"/>
    <property type="project" value="InterPro"/>
</dbReference>
<name>A0A6N2TEG7_9FIRM</name>
<organism evidence="17">
    <name type="scientific">Enterocloster bolteae</name>
    <dbReference type="NCBI Taxonomy" id="208479"/>
    <lineage>
        <taxon>Bacteria</taxon>
        <taxon>Bacillati</taxon>
        <taxon>Bacillota</taxon>
        <taxon>Clostridia</taxon>
        <taxon>Lachnospirales</taxon>
        <taxon>Lachnospiraceae</taxon>
        <taxon>Enterocloster</taxon>
    </lineage>
</organism>
<dbReference type="Gene3D" id="3.20.20.450">
    <property type="entry name" value="EAL domain"/>
    <property type="match status" value="1"/>
</dbReference>
<dbReference type="Pfam" id="PF00512">
    <property type="entry name" value="HisKA"/>
    <property type="match status" value="1"/>
</dbReference>
<dbReference type="InterPro" id="IPR005467">
    <property type="entry name" value="His_kinase_dom"/>
</dbReference>
<gene>
    <name evidence="17" type="primary">luxQ_4</name>
    <name evidence="17" type="ORF">CBLFYP116_01601</name>
</gene>
<dbReference type="SMART" id="SM00267">
    <property type="entry name" value="GGDEF"/>
    <property type="match status" value="1"/>
</dbReference>
<feature type="domain" description="Response regulatory" evidence="13">
    <location>
        <begin position="1636"/>
        <end position="1757"/>
    </location>
</feature>
<dbReference type="EMBL" id="CACRTF010000010">
    <property type="protein sequence ID" value="VYT03143.1"/>
    <property type="molecule type" value="Genomic_DNA"/>
</dbReference>
<evidence type="ECO:0000256" key="2">
    <source>
        <dbReference type="ARBA" id="ARBA00012438"/>
    </source>
</evidence>
<dbReference type="Gene3D" id="3.30.70.270">
    <property type="match status" value="1"/>
</dbReference>
<dbReference type="CDD" id="cd16922">
    <property type="entry name" value="HATPase_EvgS-ArcB-TorS-like"/>
    <property type="match status" value="1"/>
</dbReference>
<dbReference type="Pfam" id="PF00072">
    <property type="entry name" value="Response_reg"/>
    <property type="match status" value="2"/>
</dbReference>
<feature type="domain" description="GGDEF" evidence="16">
    <location>
        <begin position="163"/>
        <end position="290"/>
    </location>
</feature>
<dbReference type="InterPro" id="IPR035919">
    <property type="entry name" value="EAL_sf"/>
</dbReference>
<evidence type="ECO:0000259" key="14">
    <source>
        <dbReference type="PROSITE" id="PS50113"/>
    </source>
</evidence>
<dbReference type="NCBIfam" id="TIGR00229">
    <property type="entry name" value="sensory_box"/>
    <property type="match status" value="1"/>
</dbReference>
<dbReference type="SUPFAM" id="SSF47384">
    <property type="entry name" value="Homodimeric domain of signal transducing histidine kinase"/>
    <property type="match status" value="1"/>
</dbReference>
<evidence type="ECO:0000259" key="16">
    <source>
        <dbReference type="PROSITE" id="PS50887"/>
    </source>
</evidence>
<dbReference type="InterPro" id="IPR029787">
    <property type="entry name" value="Nucleotide_cyclase"/>
</dbReference>
<dbReference type="EC" id="2.7.13.3" evidence="2"/>
<comment type="catalytic activity">
    <reaction evidence="1">
        <text>ATP + protein L-histidine = ADP + protein N-phospho-L-histidine.</text>
        <dbReference type="EC" id="2.7.13.3"/>
    </reaction>
</comment>
<dbReference type="InterPro" id="IPR036890">
    <property type="entry name" value="HATPase_C_sf"/>
</dbReference>
<dbReference type="Pfam" id="PF00563">
    <property type="entry name" value="EAL"/>
    <property type="match status" value="1"/>
</dbReference>
<protein>
    <recommendedName>
        <fullName evidence="3">Stage 0 sporulation protein A homolog</fullName>
        <ecNumber evidence="2">2.7.13.3</ecNumber>
    </recommendedName>
</protein>
<dbReference type="InterPro" id="IPR000014">
    <property type="entry name" value="PAS"/>
</dbReference>
<dbReference type="SUPFAM" id="SSF52172">
    <property type="entry name" value="CheY-like"/>
    <property type="match status" value="2"/>
</dbReference>
<dbReference type="PROSITE" id="PS50883">
    <property type="entry name" value="EAL"/>
    <property type="match status" value="1"/>
</dbReference>
<dbReference type="NCBIfam" id="TIGR00254">
    <property type="entry name" value="GGDEF"/>
    <property type="match status" value="1"/>
</dbReference>
<dbReference type="InterPro" id="IPR001789">
    <property type="entry name" value="Sig_transdc_resp-reg_receiver"/>
</dbReference>
<dbReference type="InterPro" id="IPR013655">
    <property type="entry name" value="PAS_fold_3"/>
</dbReference>
<evidence type="ECO:0000259" key="13">
    <source>
        <dbReference type="PROSITE" id="PS50110"/>
    </source>
</evidence>
<dbReference type="Gene3D" id="3.30.450.20">
    <property type="entry name" value="PAS domain"/>
    <property type="match status" value="2"/>
</dbReference>
<evidence type="ECO:0000256" key="7">
    <source>
        <dbReference type="ARBA" id="ARBA00023012"/>
    </source>
</evidence>
<proteinExistence type="predicted"/>
<dbReference type="SMART" id="SM00388">
    <property type="entry name" value="HisKA"/>
    <property type="match status" value="1"/>
</dbReference>
<accession>A0A6N2TEG7</accession>
<dbReference type="InterPro" id="IPR001633">
    <property type="entry name" value="EAL_dom"/>
</dbReference>
<evidence type="ECO:0000259" key="12">
    <source>
        <dbReference type="PROSITE" id="PS50109"/>
    </source>
</evidence>
<feature type="domain" description="PAC" evidence="14">
    <location>
        <begin position="925"/>
        <end position="978"/>
    </location>
</feature>
<evidence type="ECO:0000256" key="10">
    <source>
        <dbReference type="SAM" id="Coils"/>
    </source>
</evidence>
<feature type="region of interest" description="Disordered" evidence="11">
    <location>
        <begin position="553"/>
        <end position="575"/>
    </location>
</feature>
<evidence type="ECO:0000259" key="15">
    <source>
        <dbReference type="PROSITE" id="PS50883"/>
    </source>
</evidence>
<dbReference type="SUPFAM" id="SSF55874">
    <property type="entry name" value="ATPase domain of HSP90 chaperone/DNA topoisomerase II/histidine kinase"/>
    <property type="match status" value="1"/>
</dbReference>
<dbReference type="RefSeq" id="WP_002574588.1">
    <property type="nucleotide sequence ID" value="NZ_BAABZS010000001.1"/>
</dbReference>
<dbReference type="SMART" id="SM00387">
    <property type="entry name" value="HATPase_c"/>
    <property type="match status" value="1"/>
</dbReference>
<dbReference type="Gene3D" id="3.30.565.10">
    <property type="entry name" value="Histidine kinase-like ATPase, C-terminal domain"/>
    <property type="match status" value="1"/>
</dbReference>
<feature type="domain" description="Histidine kinase" evidence="12">
    <location>
        <begin position="1387"/>
        <end position="1610"/>
    </location>
</feature>
<dbReference type="SMART" id="SM00052">
    <property type="entry name" value="EAL"/>
    <property type="match status" value="1"/>
</dbReference>
<dbReference type="PANTHER" id="PTHR43047">
    <property type="entry name" value="TWO-COMPONENT HISTIDINE PROTEIN KINASE"/>
    <property type="match status" value="1"/>
</dbReference>
<dbReference type="InterPro" id="IPR003661">
    <property type="entry name" value="HisK_dim/P_dom"/>
</dbReference>
<feature type="modified residue" description="4-aspartylphosphate" evidence="9">
    <location>
        <position position="1688"/>
    </location>
</feature>
<dbReference type="Pfam" id="PF13426">
    <property type="entry name" value="PAS_9"/>
    <property type="match status" value="1"/>
</dbReference>
<dbReference type="SUPFAM" id="SSF55785">
    <property type="entry name" value="PYP-like sensor domain (PAS domain)"/>
    <property type="match status" value="2"/>
</dbReference>
<dbReference type="Pfam" id="PF02518">
    <property type="entry name" value="HATPase_c"/>
    <property type="match status" value="1"/>
</dbReference>
<dbReference type="GO" id="GO:0009927">
    <property type="term" value="F:histidine phosphotransfer kinase activity"/>
    <property type="evidence" value="ECO:0007669"/>
    <property type="project" value="TreeGrafter"/>
</dbReference>
<dbReference type="InterPro" id="IPR004358">
    <property type="entry name" value="Sig_transdc_His_kin-like_C"/>
</dbReference>
<feature type="coiled-coil region" evidence="10">
    <location>
        <begin position="1350"/>
        <end position="1377"/>
    </location>
</feature>
<evidence type="ECO:0000256" key="5">
    <source>
        <dbReference type="ARBA" id="ARBA00022679"/>
    </source>
</evidence>
<keyword evidence="4 9" id="KW-0597">Phosphoprotein</keyword>
<dbReference type="CDD" id="cd00130">
    <property type="entry name" value="PAS"/>
    <property type="match status" value="1"/>
</dbReference>
<keyword evidence="10" id="KW-0175">Coiled coil</keyword>
<keyword evidence="6 17" id="KW-0418">Kinase</keyword>
<feature type="domain" description="Response regulatory" evidence="13">
    <location>
        <begin position="6"/>
        <end position="123"/>
    </location>
</feature>
<evidence type="ECO:0000256" key="3">
    <source>
        <dbReference type="ARBA" id="ARBA00018672"/>
    </source>
</evidence>
<dbReference type="InterPro" id="IPR003594">
    <property type="entry name" value="HATPase_dom"/>
</dbReference>
<dbReference type="InterPro" id="IPR043128">
    <property type="entry name" value="Rev_trsase/Diguanyl_cyclase"/>
</dbReference>
<dbReference type="Pfam" id="PF00990">
    <property type="entry name" value="GGDEF"/>
    <property type="match status" value="1"/>
</dbReference>
<dbReference type="InterPro" id="IPR011006">
    <property type="entry name" value="CheY-like_superfamily"/>
</dbReference>
<dbReference type="InterPro" id="IPR000160">
    <property type="entry name" value="GGDEF_dom"/>
</dbReference>
<feature type="domain" description="EAL" evidence="15">
    <location>
        <begin position="299"/>
        <end position="553"/>
    </location>
</feature>
<dbReference type="GeneID" id="23112207"/>
<dbReference type="InterPro" id="IPR036097">
    <property type="entry name" value="HisK_dim/P_sf"/>
</dbReference>
<evidence type="ECO:0000256" key="8">
    <source>
        <dbReference type="ARBA" id="ARBA00024867"/>
    </source>
</evidence>
<evidence type="ECO:0000256" key="11">
    <source>
        <dbReference type="SAM" id="MobiDB-lite"/>
    </source>
</evidence>
<feature type="modified residue" description="4-aspartylphosphate" evidence="9">
    <location>
        <position position="56"/>
    </location>
</feature>
<sequence>MFTQRKILVVEDNEINRMMLSAILSSEYEVLEAENGQRALEILRKHRDGIALILLDIIMPVMDGYTFLARMQEEPALASIPVIVTTQSDGESDEVTALSHGATDFVAKPYKPQIILHRVASIIKLRETAAMINLVQYDRLTGLYSKEFFYQRVKETLAAHPEQEYDIIYSNIENFKLVNDIFGVPAGDRLLVNVAAMFSKQVGRWGICGRINADQFACLSERRLDYSEQLFVEAGNEINAMSNVKNMVMKWGVYHIDDRSISVEQMCDRALLAVRSIKGQYRRHFAAYDDALRSKLLREQAITDSMEDALAQGQFIVYLQPKYRLKDRELSGAEALVRWIHPEWGFQSPGEFIPLFERNGFITQLDQYVWDRTCALLRDWDRKGYPQIPVSVNVSRADIYNADLANILLRTVHKYNLPPSRLHLEITESAYTENPGQIIDTVTHLRELGFIIEMDDFGSGYSSLNMLNQMPLDILKLDMKFIQSETAKPVNQGILRFIMSLARWMNLSVVAEGVETDEQLERLSEIGCDYVQGYFFGKPMPEDVFEELMKKTARETKEGQEPESRERESEYSGRELSEYGSREFLLGACGREDSLECLEQKLAAVNEQMEVIVNSIPGGIASYRIEGDRFIPEYYSDGVLAISGHTREEFQALVARDAMDIIYEPDRERVLSAARAAVISGEVLDISYRMRHRDGNIIWIHLNGRRMGPLSDKMSFYAVFTGMSEEARLFQSIASKTVDSIYVISKENYDLLYANEMKGPFANGQRSLGQKCYQALHGNMSPCSDCVMKRCQADGKDNSMMLTSQGRVFNARFCETDWNGIPAYIQYVRDVTEEVETQKEKKRLEQYFQTMVKNLPGGVAVVCRKKDGTMRPEFLSDGFAAMTGMEYEEAWDLYRDDAMYGVHPQDQPYVAGLMEEYASGGFGSREIVYRLKKGREEGRYIWVRNRFSLIEDDEGNERIYAIYYDITKEREEQEQLRARYRELLLKHYRMPGPNALIVGHYSITQNQIMEVIDRTDSGLMESFGSNRKEFFAGISGFIADEDERRAYKEAFVEAQGVNQDFNCFIKFPRDPYGRYVRFKVDLVETPDADDITGIFTVTDITEQILSERILHRLTVVGCDLVVDVDLFHDSYTVLNSGREAEDVPEPSGCHSRQIDYMLKAQVVPRDKEQVAKMLESGYILEQLQKEESYSFHYSIIGEQGDILTKNLTISSIDLRLGRICMARTDITDSVREQQGMLNVVASTFELMGVVNIRSRRMTMYTRQTVQENLSPYILDDYNDSLELIAGYCDIGDGSTSIHTQFSLDTMVSRLQKEPAGYDFVVPYTVGEGVRYKQISILWGDRNRKTVCMLRADVTDMLADERRKKDELREALALAEEASRGKSEFLSAMSHDIRTPMNAIIGMTELAAVHIDDKERVADCLKKISLSSGHLMSLINNVLDMSKIERSRLILNRMRISLPCLTEQIAEIIKPQARQGGLDFEVRTSGIVHKEFYGDSLRLNQILINLLGNACKFTPEGGRVSFCVEECGPAKKKGWIHYRFTISDTGVGIKEEFLQHMFEPFSRGRNDSSVEGSGLGLSITKGLADLMEGEIRVRSRENQGSTFQVDLEFEPVRDEGTGRKEGEQAVLSGNGNLTGCRFLIAEDNAINAEILCELLRMQGAESVIRTNGAKALDEFKGSVPGTYDAVLMDIQMPEMNGYDTARAIRGLAREDAGTIPIIAMTANAFAEDVQAALKAGMTAHVAKPIDVNVMVAVLLKTIGKHS</sequence>
<dbReference type="CDD" id="cd00082">
    <property type="entry name" value="HisKA"/>
    <property type="match status" value="1"/>
</dbReference>
<dbReference type="CDD" id="cd17546">
    <property type="entry name" value="REC_hyHK_CKI1_RcsC-like"/>
    <property type="match status" value="1"/>
</dbReference>
<dbReference type="PROSITE" id="PS50110">
    <property type="entry name" value="RESPONSE_REGULATORY"/>
    <property type="match status" value="2"/>
</dbReference>
<evidence type="ECO:0000256" key="6">
    <source>
        <dbReference type="ARBA" id="ARBA00022777"/>
    </source>
</evidence>
<dbReference type="CDD" id="cd01948">
    <property type="entry name" value="EAL"/>
    <property type="match status" value="1"/>
</dbReference>
<dbReference type="SUPFAM" id="SSF55073">
    <property type="entry name" value="Nucleotide cyclase"/>
    <property type="match status" value="1"/>
</dbReference>
<dbReference type="Gene3D" id="3.40.50.2300">
    <property type="match status" value="2"/>
</dbReference>
<dbReference type="InterPro" id="IPR035965">
    <property type="entry name" value="PAS-like_dom_sf"/>
</dbReference>
<dbReference type="PRINTS" id="PR00344">
    <property type="entry name" value="BCTRLSENSOR"/>
</dbReference>
<dbReference type="PANTHER" id="PTHR43047:SF78">
    <property type="entry name" value="SENSORY_REGULATORY PROTEIN RPFC"/>
    <property type="match status" value="1"/>
</dbReference>
<dbReference type="GO" id="GO:0005886">
    <property type="term" value="C:plasma membrane"/>
    <property type="evidence" value="ECO:0007669"/>
    <property type="project" value="TreeGrafter"/>
</dbReference>
<keyword evidence="7" id="KW-0902">Two-component regulatory system</keyword>
<dbReference type="PROSITE" id="PS50887">
    <property type="entry name" value="GGDEF"/>
    <property type="match status" value="1"/>
</dbReference>
<dbReference type="SMART" id="SM00448">
    <property type="entry name" value="REC"/>
    <property type="match status" value="2"/>
</dbReference>
<dbReference type="Gene3D" id="1.10.287.130">
    <property type="match status" value="1"/>
</dbReference>
<evidence type="ECO:0000256" key="4">
    <source>
        <dbReference type="ARBA" id="ARBA00022553"/>
    </source>
</evidence>
<evidence type="ECO:0000256" key="9">
    <source>
        <dbReference type="PROSITE-ProRule" id="PRU00169"/>
    </source>
</evidence>